<evidence type="ECO:0000256" key="2">
    <source>
        <dbReference type="ARBA" id="ARBA00022448"/>
    </source>
</evidence>
<dbReference type="InterPro" id="IPR044840">
    <property type="entry name" value="Nup188"/>
</dbReference>
<name>A0A9N8JJZ7_9PEZI</name>
<evidence type="ECO:0000256" key="6">
    <source>
        <dbReference type="ARBA" id="ARBA00023132"/>
    </source>
</evidence>
<comment type="subcellular location">
    <subcellularLocation>
        <location evidence="1">Nucleus</location>
        <location evidence="1">Nuclear pore complex</location>
    </subcellularLocation>
</comment>
<evidence type="ECO:0000313" key="11">
    <source>
        <dbReference type="Proteomes" id="UP000714618"/>
    </source>
</evidence>
<dbReference type="PANTHER" id="PTHR31431">
    <property type="entry name" value="NUCLEOPORIN NUP188 HOMOLOG"/>
    <property type="match status" value="1"/>
</dbReference>
<keyword evidence="5" id="KW-0811">Translocation</keyword>
<keyword evidence="11" id="KW-1185">Reference proteome</keyword>
<dbReference type="GO" id="GO:0044611">
    <property type="term" value="C:nuclear pore inner ring"/>
    <property type="evidence" value="ECO:0007669"/>
    <property type="project" value="TreeGrafter"/>
</dbReference>
<feature type="domain" description="Nucleoporin Nup188 N-terminal subdomain III" evidence="9">
    <location>
        <begin position="669"/>
        <end position="1055"/>
    </location>
</feature>
<dbReference type="PANTHER" id="PTHR31431:SF1">
    <property type="entry name" value="NUCLEOPORIN NUP188"/>
    <property type="match status" value="1"/>
</dbReference>
<evidence type="ECO:0000256" key="5">
    <source>
        <dbReference type="ARBA" id="ARBA00023010"/>
    </source>
</evidence>
<evidence type="ECO:0000259" key="8">
    <source>
        <dbReference type="Pfam" id="PF18378"/>
    </source>
</evidence>
<evidence type="ECO:0008006" key="12">
    <source>
        <dbReference type="Google" id="ProtNLM"/>
    </source>
</evidence>
<dbReference type="Pfam" id="PF21093">
    <property type="entry name" value="Nup188_N-subdom_III"/>
    <property type="match status" value="1"/>
</dbReference>
<evidence type="ECO:0000256" key="7">
    <source>
        <dbReference type="ARBA" id="ARBA00023242"/>
    </source>
</evidence>
<feature type="domain" description="Nuclear pore protein Nup188 C-terminal" evidence="8">
    <location>
        <begin position="1345"/>
        <end position="1709"/>
    </location>
</feature>
<comment type="caution">
    <text evidence="10">The sequence shown here is derived from an EMBL/GenBank/DDBJ whole genome shotgun (WGS) entry which is preliminary data.</text>
</comment>
<accession>A0A9N8JJZ7</accession>
<reference evidence="10" key="1">
    <citation type="submission" date="2020-06" db="EMBL/GenBank/DDBJ databases">
        <authorList>
            <person name="Onetto C."/>
        </authorList>
    </citation>
    <scope>NUCLEOTIDE SEQUENCE</scope>
</reference>
<evidence type="ECO:0000256" key="1">
    <source>
        <dbReference type="ARBA" id="ARBA00004567"/>
    </source>
</evidence>
<dbReference type="InterPro" id="IPR041634">
    <property type="entry name" value="Nup188_C"/>
</dbReference>
<keyword evidence="2" id="KW-0813">Transport</keyword>
<evidence type="ECO:0000256" key="4">
    <source>
        <dbReference type="ARBA" id="ARBA00022927"/>
    </source>
</evidence>
<evidence type="ECO:0000313" key="10">
    <source>
        <dbReference type="EMBL" id="CAD0089616.1"/>
    </source>
</evidence>
<dbReference type="GO" id="GO:0006405">
    <property type="term" value="P:RNA export from nucleus"/>
    <property type="evidence" value="ECO:0007669"/>
    <property type="project" value="TreeGrafter"/>
</dbReference>
<dbReference type="EMBL" id="CAIJEO010000003">
    <property type="protein sequence ID" value="CAD0089616.1"/>
    <property type="molecule type" value="Genomic_DNA"/>
</dbReference>
<proteinExistence type="predicted"/>
<dbReference type="Proteomes" id="UP000714618">
    <property type="component" value="Unassembled WGS sequence"/>
</dbReference>
<dbReference type="GO" id="GO:0017056">
    <property type="term" value="F:structural constituent of nuclear pore"/>
    <property type="evidence" value="ECO:0007669"/>
    <property type="project" value="InterPro"/>
</dbReference>
<dbReference type="OrthoDB" id="102511at2759"/>
<sequence length="1711" mass="187840">MVPSPPAVYFPALDKSVVALDSVTSSPTLDAFFQDPTVLDILGAPLTPFLPPTSQSKSDFETRTAAINAVPSKSGQYDINQIKEDALWLSKEANIKETDALRIVLVEWQQHSASRMLAEWSQDERLGIQNAAANAHFRQSINPTPEPDQKSLFDTQQQRRPRLLNTLYAEKSSILALSALLTGLALPQDLQSTSVNTRVSLLEAALVVFRTQTATSSPSFFCKCVDALDIKLQSLNPESWSGLLSDDEDLANSYIKSVFTQLVLILRLAYVHIFAQNEISGAEPVVLWFSLMDATYFFSALPESPETSDLSIIIRCMTSLISLEVLKVRATVESINLQPNTGDYPQLPGTSYIDDEACVRLVTSTLLGAAQAQLGIRHAGPAILAWSIIAQSLRGAILASRAEAQSQIEDGSSNETKTKTEISLDAILNAHPVEGEDVIGFMANAAVVGLQTFDMVTSLSECLLLAFGADFDLYVAACGKMSLFSLVSAGYHLFQYGPDVVQAVLSILSYDTVPPNLSRTRARNPVQPVQAFLTDGSGMGGKFFEQVKQRYAYEVRPFLNCLLSISQSRASKDGQDSEILAILENMSTLTQILPKTFERSYENYREDELQNHIQLLDKIPLFVPRDGRTHHMRLTSGRDAGQAKTDLTIPPGTVGILANQNSPYVAAAEIIALVDSLVYAAVKADDINAAKHILGRLSYGLDRNDDIVRVIFQMFEEELHAQVEQPGSEGSLYLLVHIVRFMQSLVSIYPERIWSLLTRSRLLSVDDNVGGLAAIVSATELPIGQYDLLRACIGLFEGLIQDVATRAVSRKSTTKAVTRFDDPADATGTTPEKLTSAVLAAFQRILLDISTRILNAATDILNFAYSVDDNKAVAAKLTGVFAQASEDLLKVYLADSPHSLTFHPLLNILTSGLASINPGPLENERSIRLQTNAALSFCSTILDVGSLTDRKAGYLTKNLLQSMPLLARLFAAQHSYKASVATLFTSVVRTLNQSESEPASLLGHLSPEAAKSFLTVLAELDQPLQDINVECAIWEMFSAVVSNKQQWLSICLLTGTTPRDRLKATEKSEATGSKALLKHALDQLADIKNISPKRAMAILKFVASAQDQWAWATHGIGKHTDFLKSAADWLAEIEPNSKQSDLESTVRYANEIKMASYASDILARYLHNARQIGDTTTAKNVATKLQYLTEHGVAVNAYNHSLHKNLAKNFAIKFPQCKLENFKRTSLQQADFGRDYYYDRKIASRMLDFESSWSGRNNQGFVEEVARANVNLSLVEAQVDLLKSWKALAIMLGTFAEDIPSLQKDLATVVQKSLAANMEASIPAALFDNIAQTRADLAFAVVRDLLPTAWDIVRTSNQDFEVASTPRDVEYYRTLLRTLFLALQPQVYNPVQKEKRSAPVVPVIPLEILKAVHKNFRALCSNVHANPESVQPADFVLLTALLQSILRIPGIASAHSTIATSCADAGTIRYATSLYSWSDRLVTPDTVDPVYGELAILFLLELSSITFIAEQMAVEGVLSRLSSANLSHYLRNMNGKGPFDEPVRVFAIWSKGILPLCLNLLEAVGPPIAAEIGAFLNSFPAQLRRAETDLENKQPSLRHQFAGYITLGLATETHSLSLISLILERLRTVGASSGASAAEIPSLEFDRANAKEQVETILRTRRNLRERITPIGERETEWARQKPAVAAKDIENKLEERVVDEFEAALVCLTG</sequence>
<dbReference type="Pfam" id="PF18378">
    <property type="entry name" value="Nup188_C"/>
    <property type="match status" value="1"/>
</dbReference>
<keyword evidence="4" id="KW-0653">Protein transport</keyword>
<dbReference type="GO" id="GO:0051028">
    <property type="term" value="P:mRNA transport"/>
    <property type="evidence" value="ECO:0007669"/>
    <property type="project" value="UniProtKB-KW"/>
</dbReference>
<protein>
    <recommendedName>
        <fullName evidence="12">Nucleoporin</fullName>
    </recommendedName>
</protein>
<evidence type="ECO:0000256" key="3">
    <source>
        <dbReference type="ARBA" id="ARBA00022816"/>
    </source>
</evidence>
<gene>
    <name evidence="10" type="ORF">AWRI4233_LOCUS2443</name>
</gene>
<dbReference type="GO" id="GO:0006606">
    <property type="term" value="P:protein import into nucleus"/>
    <property type="evidence" value="ECO:0007669"/>
    <property type="project" value="TreeGrafter"/>
</dbReference>
<dbReference type="Pfam" id="PF21094">
    <property type="entry name" value="Nup188_SH3-like"/>
    <property type="match status" value="1"/>
</dbReference>
<organism evidence="10 11">
    <name type="scientific">Aureobasidium mustum</name>
    <dbReference type="NCBI Taxonomy" id="2773714"/>
    <lineage>
        <taxon>Eukaryota</taxon>
        <taxon>Fungi</taxon>
        <taxon>Dikarya</taxon>
        <taxon>Ascomycota</taxon>
        <taxon>Pezizomycotina</taxon>
        <taxon>Dothideomycetes</taxon>
        <taxon>Dothideomycetidae</taxon>
        <taxon>Dothideales</taxon>
        <taxon>Saccotheciaceae</taxon>
        <taxon>Aureobasidium</taxon>
    </lineage>
</organism>
<dbReference type="InterPro" id="IPR048883">
    <property type="entry name" value="Nup188_N-subdom_III"/>
</dbReference>
<keyword evidence="3" id="KW-0509">mRNA transport</keyword>
<keyword evidence="6" id="KW-0906">Nuclear pore complex</keyword>
<evidence type="ECO:0000259" key="9">
    <source>
        <dbReference type="Pfam" id="PF21093"/>
    </source>
</evidence>
<dbReference type="Gene3D" id="1.25.10.70">
    <property type="match status" value="1"/>
</dbReference>
<keyword evidence="7" id="KW-0539">Nucleus</keyword>